<evidence type="ECO:0000259" key="1">
    <source>
        <dbReference type="Pfam" id="PF06568"/>
    </source>
</evidence>
<dbReference type="Proteomes" id="UP000598467">
    <property type="component" value="Unassembled WGS sequence"/>
</dbReference>
<dbReference type="Pfam" id="PF06568">
    <property type="entry name" value="YjiS-like"/>
    <property type="match status" value="1"/>
</dbReference>
<comment type="caution">
    <text evidence="2">The sequence shown here is derived from an EMBL/GenBank/DDBJ whole genome shotgun (WGS) entry which is preliminary data.</text>
</comment>
<feature type="domain" description="YjiS-like" evidence="1">
    <location>
        <begin position="22"/>
        <end position="57"/>
    </location>
</feature>
<name>A0A926S566_9HYPH</name>
<dbReference type="RefSeq" id="WP_190290825.1">
    <property type="nucleotide sequence ID" value="NZ_JABFCZ010000007.1"/>
</dbReference>
<reference evidence="2" key="1">
    <citation type="submission" date="2020-05" db="EMBL/GenBank/DDBJ databases">
        <title>Identification of trans-AT polyketide cluster in two marine bacteria, producers of a novel glutaramide-containing polyketide sesbanimide D and analogs.</title>
        <authorList>
            <person name="Kacar D."/>
            <person name="Rodriguez P."/>
            <person name="Canedo L."/>
            <person name="Gonzalez E."/>
            <person name="Galan B."/>
            <person name="De La Calle F."/>
            <person name="Garcia J.L."/>
        </authorList>
    </citation>
    <scope>NUCLEOTIDE SEQUENCE</scope>
    <source>
        <strain evidence="2">PHM038</strain>
    </source>
</reference>
<organism evidence="2 3">
    <name type="scientific">Roseibium aggregatum</name>
    <dbReference type="NCBI Taxonomy" id="187304"/>
    <lineage>
        <taxon>Bacteria</taxon>
        <taxon>Pseudomonadati</taxon>
        <taxon>Pseudomonadota</taxon>
        <taxon>Alphaproteobacteria</taxon>
        <taxon>Hyphomicrobiales</taxon>
        <taxon>Stappiaceae</taxon>
        <taxon>Roseibium</taxon>
    </lineage>
</organism>
<accession>A0A926S566</accession>
<dbReference type="EMBL" id="JABFCZ010000007">
    <property type="protein sequence ID" value="MBD1546156.1"/>
    <property type="molecule type" value="Genomic_DNA"/>
</dbReference>
<dbReference type="InterPro" id="IPR009506">
    <property type="entry name" value="YjiS-like"/>
</dbReference>
<evidence type="ECO:0000313" key="2">
    <source>
        <dbReference type="EMBL" id="MBD1546156.1"/>
    </source>
</evidence>
<proteinExistence type="predicted"/>
<sequence length="118" mass="13299">MTHFAMTPFARLSPTVAIGHAIARVWRVFKNRRQIVKLYELSDSQLEDIGLTRGDVRRALQLPLFSDPTPVLSGWADEKRVTFRPIVQDRLPIADGHPSDASEATVIKLQERKPKLAA</sequence>
<protein>
    <submittedName>
        <fullName evidence="2">DUF1127 domain-containing protein</fullName>
    </submittedName>
</protein>
<gene>
    <name evidence="2" type="ORF">HK439_07775</name>
</gene>
<evidence type="ECO:0000313" key="3">
    <source>
        <dbReference type="Proteomes" id="UP000598467"/>
    </source>
</evidence>
<dbReference type="AlphaFoldDB" id="A0A926S566"/>